<keyword evidence="2" id="KW-1185">Reference proteome</keyword>
<dbReference type="Pfam" id="PF02597">
    <property type="entry name" value="ThiS"/>
    <property type="match status" value="1"/>
</dbReference>
<dbReference type="EMBL" id="CP073344">
    <property type="protein sequence ID" value="UTW05423.1"/>
    <property type="molecule type" value="Genomic_DNA"/>
</dbReference>
<protein>
    <submittedName>
        <fullName evidence="1">Molybdopterin converting factor subunit 1</fullName>
    </submittedName>
</protein>
<dbReference type="NCBIfam" id="TIGR01682">
    <property type="entry name" value="moaD"/>
    <property type="match status" value="1"/>
</dbReference>
<dbReference type="CDD" id="cd00754">
    <property type="entry name" value="Ubl_MoaD"/>
    <property type="match status" value="1"/>
</dbReference>
<dbReference type="InterPro" id="IPR012675">
    <property type="entry name" value="Beta-grasp_dom_sf"/>
</dbReference>
<dbReference type="Gene3D" id="3.10.20.30">
    <property type="match status" value="1"/>
</dbReference>
<dbReference type="InterPro" id="IPR003749">
    <property type="entry name" value="ThiS/MoaD-like"/>
</dbReference>
<accession>A0ABY5H044</accession>
<sequence>MTLCYFAGLRDVLGVDREAVELPEQVQTVADLMMYLGSLRGDKWQSALASKLICTAVNQEICSRDKAITPGDEVAFFPPVTGG</sequence>
<dbReference type="Proteomes" id="UP001059950">
    <property type="component" value="Chromosome"/>
</dbReference>
<evidence type="ECO:0000313" key="2">
    <source>
        <dbReference type="Proteomes" id="UP001059950"/>
    </source>
</evidence>
<name>A0ABY5H044_9GAMM</name>
<gene>
    <name evidence="1" type="primary">moaD</name>
    <name evidence="1" type="ORF">KDX31_16165</name>
</gene>
<dbReference type="InterPro" id="IPR016155">
    <property type="entry name" value="Mopterin_synth/thiamin_S_b"/>
</dbReference>
<organism evidence="1 2">
    <name type="scientific">Amphritea atlantica</name>
    <dbReference type="NCBI Taxonomy" id="355243"/>
    <lineage>
        <taxon>Bacteria</taxon>
        <taxon>Pseudomonadati</taxon>
        <taxon>Pseudomonadota</taxon>
        <taxon>Gammaproteobacteria</taxon>
        <taxon>Oceanospirillales</taxon>
        <taxon>Oceanospirillaceae</taxon>
        <taxon>Amphritea</taxon>
    </lineage>
</organism>
<proteinExistence type="predicted"/>
<reference evidence="1" key="1">
    <citation type="submission" date="2021-04" db="EMBL/GenBank/DDBJ databases">
        <title>Oceanospirillales bacteria with DddD are important DMSP degraders in coastal seawater.</title>
        <authorList>
            <person name="Liu J."/>
        </authorList>
    </citation>
    <scope>NUCLEOTIDE SEQUENCE</scope>
    <source>
        <strain evidence="1">GY6</strain>
    </source>
</reference>
<dbReference type="SUPFAM" id="SSF54285">
    <property type="entry name" value="MoaD/ThiS"/>
    <property type="match status" value="1"/>
</dbReference>
<evidence type="ECO:0000313" key="1">
    <source>
        <dbReference type="EMBL" id="UTW05423.1"/>
    </source>
</evidence>